<keyword evidence="6 8" id="KW-0539">Nucleus</keyword>
<evidence type="ECO:0000256" key="4">
    <source>
        <dbReference type="ARBA" id="ARBA00022771"/>
    </source>
</evidence>
<comment type="subcellular location">
    <subcellularLocation>
        <location evidence="1 8">Nucleus</location>
    </subcellularLocation>
</comment>
<keyword evidence="3" id="KW-0479">Metal-binding</keyword>
<comment type="similarity">
    <text evidence="2">Belongs to the CONSTANS family.</text>
</comment>
<evidence type="ECO:0000313" key="12">
    <source>
        <dbReference type="Proteomes" id="UP000594263"/>
    </source>
</evidence>
<dbReference type="SMART" id="SM00336">
    <property type="entry name" value="BBOX"/>
    <property type="match status" value="2"/>
</dbReference>
<dbReference type="AlphaFoldDB" id="A0A7N0RI05"/>
<dbReference type="CDD" id="cd19821">
    <property type="entry name" value="Bbox1_BBX-like"/>
    <property type="match status" value="2"/>
</dbReference>
<dbReference type="OMA" id="PYMPAYT"/>
<keyword evidence="12" id="KW-1185">Reference proteome</keyword>
<dbReference type="Gramene" id="Kaladp0011s0227.1.v1.1">
    <property type="protein sequence ID" value="Kaladp0011s0227.1.v1.1"/>
    <property type="gene ID" value="Kaladp0011s0227.v1.1"/>
</dbReference>
<evidence type="ECO:0000256" key="8">
    <source>
        <dbReference type="PROSITE-ProRule" id="PRU00357"/>
    </source>
</evidence>
<dbReference type="Pfam" id="PF06203">
    <property type="entry name" value="CCT"/>
    <property type="match status" value="1"/>
</dbReference>
<evidence type="ECO:0000256" key="1">
    <source>
        <dbReference type="ARBA" id="ARBA00004123"/>
    </source>
</evidence>
<dbReference type="InterPro" id="IPR010402">
    <property type="entry name" value="CCT_domain"/>
</dbReference>
<sequence>MRMAEEEEESYVHGVPVSWPIVPPRAASKLCHSCNSAAAKLFCRRHSAFFCLNCDAKIHLFTSASHHRVPACDVCEGAPAAVTCKADAASLCAVCDQDIHSVNPLARRHERVPIAPLQVHHPAPNKSAPPAPIVICGFDVSDFLVPMAEEEILWMNLNQNSKLALCPSEVKSEDVIFPDFDPLDDVDLPDPVSYGDFKHETIISYSDSVVPTDHCYISTSSPIANFETLIPKLLLMHVQPPAKSTHSPIHLTVVSDHHSSLTTSVGGGGDFAKNVPVPATRQISATEREARVLRYKEKRKNRKFEKTIRYASRKAYAETRPRIKGRFAKRRGDSDVFSDLLTF</sequence>
<evidence type="ECO:0000259" key="10">
    <source>
        <dbReference type="PROSITE" id="PS51017"/>
    </source>
</evidence>
<dbReference type="GO" id="GO:0009909">
    <property type="term" value="P:regulation of flower development"/>
    <property type="evidence" value="ECO:0007669"/>
    <property type="project" value="InterPro"/>
</dbReference>
<dbReference type="GO" id="GO:0003700">
    <property type="term" value="F:DNA-binding transcription factor activity"/>
    <property type="evidence" value="ECO:0007669"/>
    <property type="project" value="TreeGrafter"/>
</dbReference>
<dbReference type="GO" id="GO:0008270">
    <property type="term" value="F:zinc ion binding"/>
    <property type="evidence" value="ECO:0007669"/>
    <property type="project" value="UniProtKB-KW"/>
</dbReference>
<dbReference type="EnsemblPlants" id="Kaladp0011s0227.1.v1.1">
    <property type="protein sequence ID" value="Kaladp0011s0227.1.v1.1"/>
    <property type="gene ID" value="Kaladp0011s0227.v1.1"/>
</dbReference>
<evidence type="ECO:0000256" key="7">
    <source>
        <dbReference type="PROSITE-ProRule" id="PRU00024"/>
    </source>
</evidence>
<dbReference type="InterPro" id="IPR045281">
    <property type="entry name" value="CONSTANS-like"/>
</dbReference>
<dbReference type="PROSITE" id="PS50119">
    <property type="entry name" value="ZF_BBOX"/>
    <property type="match status" value="2"/>
</dbReference>
<evidence type="ECO:0000256" key="6">
    <source>
        <dbReference type="ARBA" id="ARBA00023242"/>
    </source>
</evidence>
<feature type="domain" description="CCT" evidence="10">
    <location>
        <begin position="288"/>
        <end position="330"/>
    </location>
</feature>
<dbReference type="Proteomes" id="UP000594263">
    <property type="component" value="Unplaced"/>
</dbReference>
<keyword evidence="4 7" id="KW-0863">Zinc-finger</keyword>
<dbReference type="GO" id="GO:0005634">
    <property type="term" value="C:nucleus"/>
    <property type="evidence" value="ECO:0007669"/>
    <property type="project" value="UniProtKB-SubCell"/>
</dbReference>
<keyword evidence="5" id="KW-0862">Zinc</keyword>
<evidence type="ECO:0000313" key="11">
    <source>
        <dbReference type="EnsemblPlants" id="Kaladp0011s0227.1.v1.1"/>
    </source>
</evidence>
<dbReference type="InterPro" id="IPR000315">
    <property type="entry name" value="Znf_B-box"/>
</dbReference>
<evidence type="ECO:0000256" key="3">
    <source>
        <dbReference type="ARBA" id="ARBA00022723"/>
    </source>
</evidence>
<dbReference type="InterPro" id="IPR049808">
    <property type="entry name" value="CONSTANS-like_Bbox1"/>
</dbReference>
<dbReference type="PROSITE" id="PS51017">
    <property type="entry name" value="CCT"/>
    <property type="match status" value="1"/>
</dbReference>
<accession>A0A7N0RI05</accession>
<name>A0A7N0RI05_KALFE</name>
<evidence type="ECO:0000256" key="5">
    <source>
        <dbReference type="ARBA" id="ARBA00022833"/>
    </source>
</evidence>
<feature type="domain" description="B box-type" evidence="9">
    <location>
        <begin position="26"/>
        <end position="71"/>
    </location>
</feature>
<dbReference type="PANTHER" id="PTHR31319:SF77">
    <property type="entry name" value="ZINC FINGER PROTEIN CONSTANS-LIKE 4"/>
    <property type="match status" value="1"/>
</dbReference>
<dbReference type="Pfam" id="PF00643">
    <property type="entry name" value="zf-B_box"/>
    <property type="match status" value="1"/>
</dbReference>
<reference evidence="11" key="1">
    <citation type="submission" date="2021-01" db="UniProtKB">
        <authorList>
            <consortium name="EnsemblPlants"/>
        </authorList>
    </citation>
    <scope>IDENTIFICATION</scope>
</reference>
<protein>
    <submittedName>
        <fullName evidence="11">Uncharacterized protein</fullName>
    </submittedName>
</protein>
<feature type="domain" description="B box-type" evidence="9">
    <location>
        <begin position="67"/>
        <end position="114"/>
    </location>
</feature>
<evidence type="ECO:0000256" key="2">
    <source>
        <dbReference type="ARBA" id="ARBA00010024"/>
    </source>
</evidence>
<organism evidence="11 12">
    <name type="scientific">Kalanchoe fedtschenkoi</name>
    <name type="common">Lavender scallops</name>
    <name type="synonym">South American air plant</name>
    <dbReference type="NCBI Taxonomy" id="63787"/>
    <lineage>
        <taxon>Eukaryota</taxon>
        <taxon>Viridiplantae</taxon>
        <taxon>Streptophyta</taxon>
        <taxon>Embryophyta</taxon>
        <taxon>Tracheophyta</taxon>
        <taxon>Spermatophyta</taxon>
        <taxon>Magnoliopsida</taxon>
        <taxon>eudicotyledons</taxon>
        <taxon>Gunneridae</taxon>
        <taxon>Pentapetalae</taxon>
        <taxon>Saxifragales</taxon>
        <taxon>Crassulaceae</taxon>
        <taxon>Kalanchoe</taxon>
    </lineage>
</organism>
<dbReference type="PANTHER" id="PTHR31319">
    <property type="entry name" value="ZINC FINGER PROTEIN CONSTANS-LIKE 4"/>
    <property type="match status" value="1"/>
</dbReference>
<proteinExistence type="inferred from homology"/>
<evidence type="ECO:0000259" key="9">
    <source>
        <dbReference type="PROSITE" id="PS50119"/>
    </source>
</evidence>